<dbReference type="InterPro" id="IPR006566">
    <property type="entry name" value="FBD"/>
</dbReference>
<accession>A0A072UFJ2</accession>
<organism evidence="2 4">
    <name type="scientific">Medicago truncatula</name>
    <name type="common">Barrel medic</name>
    <name type="synonym">Medicago tribuloides</name>
    <dbReference type="NCBI Taxonomy" id="3880"/>
    <lineage>
        <taxon>Eukaryota</taxon>
        <taxon>Viridiplantae</taxon>
        <taxon>Streptophyta</taxon>
        <taxon>Embryophyta</taxon>
        <taxon>Tracheophyta</taxon>
        <taxon>Spermatophyta</taxon>
        <taxon>Magnoliopsida</taxon>
        <taxon>eudicotyledons</taxon>
        <taxon>Gunneridae</taxon>
        <taxon>Pentapetalae</taxon>
        <taxon>rosids</taxon>
        <taxon>fabids</taxon>
        <taxon>Fabales</taxon>
        <taxon>Fabaceae</taxon>
        <taxon>Papilionoideae</taxon>
        <taxon>50 kb inversion clade</taxon>
        <taxon>NPAAA clade</taxon>
        <taxon>Hologalegina</taxon>
        <taxon>IRL clade</taxon>
        <taxon>Trifolieae</taxon>
        <taxon>Medicago</taxon>
    </lineage>
</organism>
<dbReference type="EMBL" id="CM001223">
    <property type="protein sequence ID" value="KEH24560.1"/>
    <property type="molecule type" value="Genomic_DNA"/>
</dbReference>
<dbReference type="InterPro" id="IPR036047">
    <property type="entry name" value="F-box-like_dom_sf"/>
</dbReference>
<evidence type="ECO:0000313" key="3">
    <source>
        <dbReference type="EnsemblPlants" id="KEH24560"/>
    </source>
</evidence>
<dbReference type="SUPFAM" id="SSF81383">
    <property type="entry name" value="F-box domain"/>
    <property type="match status" value="1"/>
</dbReference>
<dbReference type="EnsemblPlants" id="KEH24560">
    <property type="protein sequence ID" value="KEH24560"/>
    <property type="gene ID" value="MTR_7g115270"/>
</dbReference>
<dbReference type="InterPro" id="IPR053781">
    <property type="entry name" value="F-box_AtFBL13-like"/>
</dbReference>
<dbReference type="STRING" id="3880.A0A072UFJ2"/>
<dbReference type="OrthoDB" id="1427045at2759"/>
<dbReference type="Pfam" id="PF08387">
    <property type="entry name" value="FBD"/>
    <property type="match status" value="1"/>
</dbReference>
<evidence type="ECO:0000313" key="4">
    <source>
        <dbReference type="Proteomes" id="UP000002051"/>
    </source>
</evidence>
<sequence>MSFEQRSIPTEDRISSFPDHIICHILSFLPTKLSAATSILSKRWNPLWLSVLNFHFDDQTFQDFISFRHFVLSAFLSRQMTLPLQSFHLKCSKESSFQLHDINRFVYAAAQRQIQNLNLEMSCTNLQMSSRIILKLPRSIFSCRTLIVLHLKGLKVNDLSHVAVAVDFPFLKTLHMSYILFESIEYFVQLLSGCLILEELQAEYIRVSNIEWLVSQEMFVVREKFRSLPKLIKADITKSPFLLTFLLTLFCKEEAQVLRAEVETRYLNYLKFPNLTYMELILHNHQREKWKMLLETLKSCPKLQNIIIHEGFRSEEEVVDNWMDPAITPECLSTQLRTCLLKGFKCTECELQFAKYIMQNSKVLNTMSIKIASSVDINVKYQLSRKSASWTRASSTCKL</sequence>
<dbReference type="SMART" id="SM00256">
    <property type="entry name" value="FBOX"/>
    <property type="match status" value="1"/>
</dbReference>
<dbReference type="InterPro" id="IPR001810">
    <property type="entry name" value="F-box_dom"/>
</dbReference>
<gene>
    <name evidence="2" type="ordered locus">MTR_7g115270</name>
</gene>
<name>A0A072UFJ2_MEDTR</name>
<keyword evidence="4" id="KW-1185">Reference proteome</keyword>
<dbReference type="InterPro" id="IPR032675">
    <property type="entry name" value="LRR_dom_sf"/>
</dbReference>
<dbReference type="SUPFAM" id="SSF52047">
    <property type="entry name" value="RNI-like"/>
    <property type="match status" value="1"/>
</dbReference>
<reference evidence="2 4" key="2">
    <citation type="journal article" date="2014" name="BMC Genomics">
        <title>An improved genome release (version Mt4.0) for the model legume Medicago truncatula.</title>
        <authorList>
            <person name="Tang H."/>
            <person name="Krishnakumar V."/>
            <person name="Bidwell S."/>
            <person name="Rosen B."/>
            <person name="Chan A."/>
            <person name="Zhou S."/>
            <person name="Gentzbittel L."/>
            <person name="Childs K.L."/>
            <person name="Yandell M."/>
            <person name="Gundlach H."/>
            <person name="Mayer K.F."/>
            <person name="Schwartz D.C."/>
            <person name="Town C.D."/>
        </authorList>
    </citation>
    <scope>GENOME REANNOTATION</scope>
    <source>
        <strain evidence="2">A17</strain>
        <strain evidence="3 4">cv. Jemalong A17</strain>
    </source>
</reference>
<evidence type="ECO:0000259" key="1">
    <source>
        <dbReference type="SMART" id="SM00256"/>
    </source>
</evidence>
<reference evidence="3" key="3">
    <citation type="submission" date="2015-04" db="UniProtKB">
        <authorList>
            <consortium name="EnsemblPlants"/>
        </authorList>
    </citation>
    <scope>IDENTIFICATION</scope>
    <source>
        <strain evidence="3">cv. Jemalong A17</strain>
    </source>
</reference>
<dbReference type="InterPro" id="IPR055294">
    <property type="entry name" value="FBL60-like"/>
</dbReference>
<dbReference type="Pfam" id="PF00646">
    <property type="entry name" value="F-box"/>
    <property type="match status" value="1"/>
</dbReference>
<dbReference type="HOGENOM" id="CLU_010721_1_0_1"/>
<evidence type="ECO:0000313" key="2">
    <source>
        <dbReference type="EMBL" id="KEH24560.1"/>
    </source>
</evidence>
<dbReference type="Gene3D" id="3.80.10.10">
    <property type="entry name" value="Ribonuclease Inhibitor"/>
    <property type="match status" value="1"/>
</dbReference>
<dbReference type="AlphaFoldDB" id="A0A072UFJ2"/>
<proteinExistence type="predicted"/>
<dbReference type="Proteomes" id="UP000002051">
    <property type="component" value="Unassembled WGS sequence"/>
</dbReference>
<reference evidence="2 4" key="1">
    <citation type="journal article" date="2011" name="Nature">
        <title>The Medicago genome provides insight into the evolution of rhizobial symbioses.</title>
        <authorList>
            <person name="Young N.D."/>
            <person name="Debelle F."/>
            <person name="Oldroyd G.E."/>
            <person name="Geurts R."/>
            <person name="Cannon S.B."/>
            <person name="Udvardi M.K."/>
            <person name="Benedito V.A."/>
            <person name="Mayer K.F."/>
            <person name="Gouzy J."/>
            <person name="Schoof H."/>
            <person name="Van de Peer Y."/>
            <person name="Proost S."/>
            <person name="Cook D.R."/>
            <person name="Meyers B.C."/>
            <person name="Spannagl M."/>
            <person name="Cheung F."/>
            <person name="De Mita S."/>
            <person name="Krishnakumar V."/>
            <person name="Gundlach H."/>
            <person name="Zhou S."/>
            <person name="Mudge J."/>
            <person name="Bharti A.K."/>
            <person name="Murray J.D."/>
            <person name="Naoumkina M.A."/>
            <person name="Rosen B."/>
            <person name="Silverstein K.A."/>
            <person name="Tang H."/>
            <person name="Rombauts S."/>
            <person name="Zhao P.X."/>
            <person name="Zhou P."/>
            <person name="Barbe V."/>
            <person name="Bardou P."/>
            <person name="Bechner M."/>
            <person name="Bellec A."/>
            <person name="Berger A."/>
            <person name="Berges H."/>
            <person name="Bidwell S."/>
            <person name="Bisseling T."/>
            <person name="Choisne N."/>
            <person name="Couloux A."/>
            <person name="Denny R."/>
            <person name="Deshpande S."/>
            <person name="Dai X."/>
            <person name="Doyle J.J."/>
            <person name="Dudez A.M."/>
            <person name="Farmer A.D."/>
            <person name="Fouteau S."/>
            <person name="Franken C."/>
            <person name="Gibelin C."/>
            <person name="Gish J."/>
            <person name="Goldstein S."/>
            <person name="Gonzalez A.J."/>
            <person name="Green P.J."/>
            <person name="Hallab A."/>
            <person name="Hartog M."/>
            <person name="Hua A."/>
            <person name="Humphray S.J."/>
            <person name="Jeong D.H."/>
            <person name="Jing Y."/>
            <person name="Jocker A."/>
            <person name="Kenton S.M."/>
            <person name="Kim D.J."/>
            <person name="Klee K."/>
            <person name="Lai H."/>
            <person name="Lang C."/>
            <person name="Lin S."/>
            <person name="Macmil S.L."/>
            <person name="Magdelenat G."/>
            <person name="Matthews L."/>
            <person name="McCorrison J."/>
            <person name="Monaghan E.L."/>
            <person name="Mun J.H."/>
            <person name="Najar F.Z."/>
            <person name="Nicholson C."/>
            <person name="Noirot C."/>
            <person name="O'Bleness M."/>
            <person name="Paule C.R."/>
            <person name="Poulain J."/>
            <person name="Prion F."/>
            <person name="Qin B."/>
            <person name="Qu C."/>
            <person name="Retzel E.F."/>
            <person name="Riddle C."/>
            <person name="Sallet E."/>
            <person name="Samain S."/>
            <person name="Samson N."/>
            <person name="Sanders I."/>
            <person name="Saurat O."/>
            <person name="Scarpelli C."/>
            <person name="Schiex T."/>
            <person name="Segurens B."/>
            <person name="Severin A.J."/>
            <person name="Sherrier D.J."/>
            <person name="Shi R."/>
            <person name="Sims S."/>
            <person name="Singer S.R."/>
            <person name="Sinharoy S."/>
            <person name="Sterck L."/>
            <person name="Viollet A."/>
            <person name="Wang B.B."/>
            <person name="Wang K."/>
            <person name="Wang M."/>
            <person name="Wang X."/>
            <person name="Warfsmann J."/>
            <person name="Weissenbach J."/>
            <person name="White D.D."/>
            <person name="White J.D."/>
            <person name="Wiley G.B."/>
            <person name="Wincker P."/>
            <person name="Xing Y."/>
            <person name="Yang L."/>
            <person name="Yao Z."/>
            <person name="Ying F."/>
            <person name="Zhai J."/>
            <person name="Zhou L."/>
            <person name="Zuber A."/>
            <person name="Denarie J."/>
            <person name="Dixon R.A."/>
            <person name="May G.D."/>
            <person name="Schwartz D.C."/>
            <person name="Rogers J."/>
            <person name="Quetier F."/>
            <person name="Town C.D."/>
            <person name="Roe B.A."/>
        </authorList>
    </citation>
    <scope>NUCLEOTIDE SEQUENCE [LARGE SCALE GENOMIC DNA]</scope>
    <source>
        <strain evidence="2">A17</strain>
        <strain evidence="3 4">cv. Jemalong A17</strain>
    </source>
</reference>
<dbReference type="PANTHER" id="PTHR31293:SF16">
    <property type="entry name" value="RNI-LIKE SUPERFAMILY PROTEIN"/>
    <property type="match status" value="1"/>
</dbReference>
<dbReference type="CDD" id="cd22160">
    <property type="entry name" value="F-box_AtFBL13-like"/>
    <property type="match status" value="1"/>
</dbReference>
<protein>
    <submittedName>
        <fullName evidence="2">F-box/RNI/FBD-like domain protein</fullName>
    </submittedName>
</protein>
<dbReference type="PANTHER" id="PTHR31293">
    <property type="entry name" value="RNI-LIKE SUPERFAMILY PROTEIN"/>
    <property type="match status" value="1"/>
</dbReference>
<feature type="domain" description="F-box" evidence="1">
    <location>
        <begin position="17"/>
        <end position="58"/>
    </location>
</feature>